<dbReference type="EMBL" id="FTOR01000011">
    <property type="protein sequence ID" value="SIT32342.1"/>
    <property type="molecule type" value="Genomic_DNA"/>
</dbReference>
<protein>
    <submittedName>
        <fullName evidence="2">YD repeat-containing protein</fullName>
    </submittedName>
</protein>
<evidence type="ECO:0000256" key="1">
    <source>
        <dbReference type="SAM" id="SignalP"/>
    </source>
</evidence>
<feature type="chain" id="PRO_5030022688" evidence="1">
    <location>
        <begin position="21"/>
        <end position="278"/>
    </location>
</feature>
<dbReference type="AlphaFoldDB" id="A0A173MAZ6"/>
<dbReference type="KEGG" id="fln:FLA_0701"/>
<evidence type="ECO:0000313" key="3">
    <source>
        <dbReference type="Proteomes" id="UP000186917"/>
    </source>
</evidence>
<dbReference type="OrthoDB" id="680586at2"/>
<evidence type="ECO:0000313" key="2">
    <source>
        <dbReference type="EMBL" id="SIT32342.1"/>
    </source>
</evidence>
<gene>
    <name evidence="2" type="ORF">SAMN05421788_11194</name>
</gene>
<name>A0A173MAZ6_9BACT</name>
<proteinExistence type="predicted"/>
<dbReference type="RefSeq" id="WP_076381952.1">
    <property type="nucleotide sequence ID" value="NZ_AP017422.1"/>
</dbReference>
<dbReference type="STRING" id="477680.SAMN05421788_11194"/>
<keyword evidence="3" id="KW-1185">Reference proteome</keyword>
<accession>A0A173MAZ6</accession>
<reference evidence="3" key="1">
    <citation type="submission" date="2017-01" db="EMBL/GenBank/DDBJ databases">
        <authorList>
            <person name="Varghese N."/>
            <person name="Submissions S."/>
        </authorList>
    </citation>
    <scope>NUCLEOTIDE SEQUENCE [LARGE SCALE GENOMIC DNA]</scope>
    <source>
        <strain evidence="3">DSM 21054</strain>
    </source>
</reference>
<keyword evidence="1" id="KW-0732">Signal</keyword>
<feature type="signal peptide" evidence="1">
    <location>
        <begin position="1"/>
        <end position="20"/>
    </location>
</feature>
<sequence length="278" mass="32012">MKRFLLATLLLSGAGATVKAQYYYNDILTVQQTNKQYQSYTTNHIKSISAASFESDGKAAESFEVTQKINADYSQMVTSASYPATGPSFTTHTYQFNQLVSTEDSTARVITKIAYTYNAQKQLSQIKTTTRDGFMNNKLEELHVWSYNASGAPAGMLRIQDGKDTTVVSFQYDEQGNAIEERWTRKGAVIETWYYYYNDKKQLTDIVRYNSRVKRLLPDYLFEYDADGRINQMTQITGSSNYMVWKYIINPQGLKVRDVCLNKQKQMVGRIEYTYTNW</sequence>
<dbReference type="Proteomes" id="UP000186917">
    <property type="component" value="Unassembled WGS sequence"/>
</dbReference>
<organism evidence="2 3">
    <name type="scientific">Filimonas lacunae</name>
    <dbReference type="NCBI Taxonomy" id="477680"/>
    <lineage>
        <taxon>Bacteria</taxon>
        <taxon>Pseudomonadati</taxon>
        <taxon>Bacteroidota</taxon>
        <taxon>Chitinophagia</taxon>
        <taxon>Chitinophagales</taxon>
        <taxon>Chitinophagaceae</taxon>
        <taxon>Filimonas</taxon>
    </lineage>
</organism>
<dbReference type="Gene3D" id="3.90.930.1">
    <property type="match status" value="1"/>
</dbReference>